<comment type="caution">
    <text evidence="2">The sequence shown here is derived from an EMBL/GenBank/DDBJ whole genome shotgun (WGS) entry which is preliminary data.</text>
</comment>
<sequence length="301" mass="32449">MVRFMAFMQRSASPQFSLARGGIARLGVLGLLALLAGCEGEVTMDLGTELPADPNITQVVADIRGLEFTKSGGGTETMEFRGSEQVDLIDLADDNGVLRLFTSEQLSEGTYTGVRLLFDEDRADDAFVSTFAGTQFPLNLADSAPASLSFQIEDNESSSESFTLLLDLRKSLSFDEDTDEYTLTPTLRAVESSEMSRIEGNVSVTCLSGTLERGAVYLFQNSDVTPDDIDGAGVEPFATSPIFTVGGGFVYALRYLPAGSYTMAVTCIGNDDEPLTDEDLLFRNVVNVDVDDGETITRNLP</sequence>
<evidence type="ECO:0000259" key="1">
    <source>
        <dbReference type="Pfam" id="PF14321"/>
    </source>
</evidence>
<protein>
    <recommendedName>
        <fullName evidence="1">DUF4382 domain-containing protein</fullName>
    </recommendedName>
</protein>
<dbReference type="Pfam" id="PF14321">
    <property type="entry name" value="DUF4382"/>
    <property type="match status" value="1"/>
</dbReference>
<dbReference type="EMBL" id="BLJN01000003">
    <property type="protein sequence ID" value="GFE81480.1"/>
    <property type="molecule type" value="Genomic_DNA"/>
</dbReference>
<evidence type="ECO:0000313" key="2">
    <source>
        <dbReference type="EMBL" id="GFE81480.1"/>
    </source>
</evidence>
<feature type="domain" description="DUF4382" evidence="1">
    <location>
        <begin position="54"/>
        <end position="185"/>
    </location>
</feature>
<dbReference type="Proteomes" id="UP000445000">
    <property type="component" value="Unassembled WGS sequence"/>
</dbReference>
<name>A0A829YE12_9GAMM</name>
<organism evidence="2 3">
    <name type="scientific">Steroidobacter agaridevorans</name>
    <dbReference type="NCBI Taxonomy" id="2695856"/>
    <lineage>
        <taxon>Bacteria</taxon>
        <taxon>Pseudomonadati</taxon>
        <taxon>Pseudomonadota</taxon>
        <taxon>Gammaproteobacteria</taxon>
        <taxon>Steroidobacterales</taxon>
        <taxon>Steroidobacteraceae</taxon>
        <taxon>Steroidobacter</taxon>
    </lineage>
</organism>
<gene>
    <name evidence="2" type="ORF">GCM10011487_34800</name>
</gene>
<accession>A0A829YE12</accession>
<dbReference type="AlphaFoldDB" id="A0A829YE12"/>
<proteinExistence type="predicted"/>
<dbReference type="InterPro" id="IPR025491">
    <property type="entry name" value="DUF4382"/>
</dbReference>
<evidence type="ECO:0000313" key="3">
    <source>
        <dbReference type="Proteomes" id="UP000445000"/>
    </source>
</evidence>
<keyword evidence="3" id="KW-1185">Reference proteome</keyword>
<reference evidence="3" key="1">
    <citation type="submission" date="2020-01" db="EMBL/GenBank/DDBJ databases">
        <title>'Steroidobacter agaridevorans' sp. nov., agar-degrading bacteria isolated from rhizosphere soils.</title>
        <authorList>
            <person name="Ikenaga M."/>
            <person name="Kataoka M."/>
            <person name="Murouchi A."/>
            <person name="Katsuragi S."/>
            <person name="Sakai M."/>
        </authorList>
    </citation>
    <scope>NUCLEOTIDE SEQUENCE [LARGE SCALE GENOMIC DNA]</scope>
    <source>
        <strain evidence="3">YU21-B</strain>
    </source>
</reference>